<dbReference type="AlphaFoldDB" id="A0A133Q4K6"/>
<dbReference type="EMBL" id="LRQG01000132">
    <property type="protein sequence ID" value="KXA37799.1"/>
    <property type="molecule type" value="Genomic_DNA"/>
</dbReference>
<evidence type="ECO:0000313" key="2">
    <source>
        <dbReference type="Proteomes" id="UP000070533"/>
    </source>
</evidence>
<reference evidence="2" key="1">
    <citation type="submission" date="2016-01" db="EMBL/GenBank/DDBJ databases">
        <authorList>
            <person name="Mitreva M."/>
            <person name="Pepin K.H."/>
            <person name="Mihindukulasuriya K.A."/>
            <person name="Fulton R."/>
            <person name="Fronick C."/>
            <person name="O'Laughlin M."/>
            <person name="Miner T."/>
            <person name="Herter B."/>
            <person name="Rosa B.A."/>
            <person name="Cordes M."/>
            <person name="Tomlinson C."/>
            <person name="Wollam A."/>
            <person name="Palsikar V.B."/>
            <person name="Mardis E.R."/>
            <person name="Wilson R.K."/>
        </authorList>
    </citation>
    <scope>NUCLEOTIDE SEQUENCE [LARGE SCALE GENOMIC DNA]</scope>
    <source>
        <strain evidence="2">MJR7716</strain>
    </source>
</reference>
<gene>
    <name evidence="1" type="ORF">HMPREF3226_01719</name>
</gene>
<comment type="caution">
    <text evidence="1">The sequence shown here is derived from an EMBL/GenBank/DDBJ whole genome shotgun (WGS) entry which is preliminary data.</text>
</comment>
<dbReference type="RefSeq" id="WP_060940893.1">
    <property type="nucleotide sequence ID" value="NZ_JAIHUT010000010.1"/>
</dbReference>
<evidence type="ECO:0000313" key="1">
    <source>
        <dbReference type="EMBL" id="KXA37799.1"/>
    </source>
</evidence>
<protein>
    <submittedName>
        <fullName evidence="1">Uncharacterized protein</fullName>
    </submittedName>
</protein>
<keyword evidence="2" id="KW-1185">Reference proteome</keyword>
<proteinExistence type="predicted"/>
<dbReference type="PATRIC" id="fig|28128.5.peg.1770"/>
<dbReference type="OrthoDB" id="1034041at2"/>
<organism evidence="1 2">
    <name type="scientific">Prevotella corporis</name>
    <dbReference type="NCBI Taxonomy" id="28128"/>
    <lineage>
        <taxon>Bacteria</taxon>
        <taxon>Pseudomonadati</taxon>
        <taxon>Bacteroidota</taxon>
        <taxon>Bacteroidia</taxon>
        <taxon>Bacteroidales</taxon>
        <taxon>Prevotellaceae</taxon>
        <taxon>Prevotella</taxon>
    </lineage>
</organism>
<dbReference type="STRING" id="28128.HMPREF3226_01719"/>
<accession>A0A133Q4K6</accession>
<sequence length="213" mass="24347">MGIFSDIFKRRSGSGEKVGGMNDYMSLVRVYFQAALASKLGITNLASLPDLRTYKQTFHVSTVNNKLGVGEKNSVRKTMKSLYGIEDQFFNEIDASIKKNCKKIQDVQAYLYQFQALTQDLMMLIGNLMKFKLRMPAFFKKAIYAMTEKTVNDIFDKNDFTDSGIIKTVMSIRQVNNRLGFSRKWITDFVFQIILLAKKEPKPSTDDVSNNKP</sequence>
<dbReference type="Proteomes" id="UP000070533">
    <property type="component" value="Unassembled WGS sequence"/>
</dbReference>
<name>A0A133Q4K6_9BACT</name>